<comment type="catalytic activity">
    <reaction evidence="14 15">
        <text>2,5-diamino-6-hydroxy-4-(5-phosphoribosylamino)-pyrimidine + H2O + H(+) = 5-amino-6-(5-phospho-D-ribosylamino)uracil + NH4(+)</text>
        <dbReference type="Rhea" id="RHEA:21868"/>
        <dbReference type="ChEBI" id="CHEBI:15377"/>
        <dbReference type="ChEBI" id="CHEBI:15378"/>
        <dbReference type="ChEBI" id="CHEBI:28938"/>
        <dbReference type="ChEBI" id="CHEBI:58453"/>
        <dbReference type="ChEBI" id="CHEBI:58614"/>
        <dbReference type="EC" id="3.5.4.26"/>
    </reaction>
</comment>
<dbReference type="EC" id="1.1.1.193" evidence="15"/>
<comment type="similarity">
    <text evidence="4 15">In the N-terminal section; belongs to the cytidine and deoxycytidylate deaminase family.</text>
</comment>
<dbReference type="KEGG" id="bbev:BBEV_1385"/>
<gene>
    <name evidence="20" type="primary">ribD</name>
    <name evidence="20" type="ORF">BBEV_1385</name>
</gene>
<dbReference type="InterPro" id="IPR002125">
    <property type="entry name" value="CMP_dCMP_dom"/>
</dbReference>
<sequence length="369" mass="40405">MLKGGEELDKQFMELAINLAESTAGQTSPNPQVGCVIVKNHEIKGIGTHLRAGGHHAEIHALKMAGNAAKGGTAYVSLEPCSHHGQTPPCSDALIEAGIKRVVIASTDPNPEVSGKGIEQLRNAGIQVETGLMKEEADFINRWFFHSITHNIPYITLKFATSLDGKLATSSGESQWITNEKSREDVHRLRHRTDAILVGSKTVIADDPTLTTRLQDGGNNPIRIILDRSFKTPPKSRIVVERDAPTWIYTLSSASQRRIKQFNNKGTAVNTIDEKENFLEEVLKNLAHKGIRSLLVEGGGTINDAFLNSGFFNEVIHYQAPVIIGGKEAKSAFSGTGVQNLSDAPRLKLIKEERFDDDIKRTYIKQGGK</sequence>
<evidence type="ECO:0000256" key="15">
    <source>
        <dbReference type="PIRNR" id="PIRNR006769"/>
    </source>
</evidence>
<dbReference type="InterPro" id="IPR011549">
    <property type="entry name" value="RibD_C"/>
</dbReference>
<dbReference type="Pfam" id="PF01872">
    <property type="entry name" value="RibD_C"/>
    <property type="match status" value="1"/>
</dbReference>
<comment type="cofactor">
    <cofactor evidence="15 18">
        <name>Zn(2+)</name>
        <dbReference type="ChEBI" id="CHEBI:29105"/>
    </cofactor>
    <text evidence="15 18">Binds 1 zinc ion.</text>
</comment>
<keyword evidence="10 15" id="KW-0521">NADP</keyword>
<comment type="catalytic activity">
    <reaction evidence="13 15">
        <text>5-amino-6-(5-phospho-D-ribitylamino)uracil + NADP(+) = 5-amino-6-(5-phospho-D-ribosylamino)uracil + NADPH + H(+)</text>
        <dbReference type="Rhea" id="RHEA:17845"/>
        <dbReference type="ChEBI" id="CHEBI:15378"/>
        <dbReference type="ChEBI" id="CHEBI:57783"/>
        <dbReference type="ChEBI" id="CHEBI:58349"/>
        <dbReference type="ChEBI" id="CHEBI:58421"/>
        <dbReference type="ChEBI" id="CHEBI:58453"/>
        <dbReference type="EC" id="1.1.1.193"/>
    </reaction>
</comment>
<dbReference type="GO" id="GO:0008835">
    <property type="term" value="F:diaminohydroxyphosphoribosylaminopyrimidine deaminase activity"/>
    <property type="evidence" value="ECO:0007669"/>
    <property type="project" value="UniProtKB-EC"/>
</dbReference>
<keyword evidence="6 15" id="KW-0686">Riboflavin biosynthesis</keyword>
<feature type="binding site" evidence="17">
    <location>
        <position position="210"/>
    </location>
    <ligand>
        <name>substrate</name>
    </ligand>
</feature>
<evidence type="ECO:0000256" key="3">
    <source>
        <dbReference type="ARBA" id="ARBA00004910"/>
    </source>
</evidence>
<evidence type="ECO:0000313" key="20">
    <source>
        <dbReference type="EMBL" id="AOM82748.1"/>
    </source>
</evidence>
<evidence type="ECO:0000256" key="2">
    <source>
        <dbReference type="ARBA" id="ARBA00004882"/>
    </source>
</evidence>
<dbReference type="GO" id="GO:0008703">
    <property type="term" value="F:5-amino-6-(5-phosphoribosylamino)uracil reductase activity"/>
    <property type="evidence" value="ECO:0007669"/>
    <property type="project" value="UniProtKB-EC"/>
</dbReference>
<dbReference type="OrthoDB" id="9800865at2"/>
<feature type="domain" description="CMP/dCMP-type deaminase" evidence="19">
    <location>
        <begin position="7"/>
        <end position="129"/>
    </location>
</feature>
<proteinExistence type="inferred from homology"/>
<dbReference type="AlphaFoldDB" id="A0A1D7QUW0"/>
<name>A0A1D7QUW0_9BACI</name>
<dbReference type="InterPro" id="IPR002734">
    <property type="entry name" value="RibDG_C"/>
</dbReference>
<keyword evidence="11 15" id="KW-0560">Oxidoreductase</keyword>
<keyword evidence="12" id="KW-0511">Multifunctional enzyme</keyword>
<dbReference type="SUPFAM" id="SSF53597">
    <property type="entry name" value="Dihydrofolate reductase-like"/>
    <property type="match status" value="1"/>
</dbReference>
<keyword evidence="7 15" id="KW-0479">Metal-binding</keyword>
<dbReference type="Proteomes" id="UP000094463">
    <property type="component" value="Chromosome"/>
</dbReference>
<organism evidence="20 21">
    <name type="scientific">Salisediminibacterium beveridgei</name>
    <dbReference type="NCBI Taxonomy" id="632773"/>
    <lineage>
        <taxon>Bacteria</taxon>
        <taxon>Bacillati</taxon>
        <taxon>Bacillota</taxon>
        <taxon>Bacilli</taxon>
        <taxon>Bacillales</taxon>
        <taxon>Bacillaceae</taxon>
        <taxon>Salisediminibacterium</taxon>
    </lineage>
</organism>
<feature type="binding site" evidence="18">
    <location>
        <position position="56"/>
    </location>
    <ligand>
        <name>Zn(2+)</name>
        <dbReference type="ChEBI" id="CHEBI:29105"/>
        <note>catalytic</note>
    </ligand>
</feature>
<protein>
    <recommendedName>
        <fullName evidence="15">Riboflavin biosynthesis protein RibD</fullName>
    </recommendedName>
    <domain>
        <recommendedName>
            <fullName evidence="15">Diaminohydroxyphosphoribosylaminopyrimidine deaminase</fullName>
            <shortName evidence="15">DRAP deaminase</shortName>
            <ecNumber evidence="15">3.5.4.26</ecNumber>
        </recommendedName>
        <alternativeName>
            <fullName evidence="15">Riboflavin-specific deaminase</fullName>
        </alternativeName>
    </domain>
    <domain>
        <recommendedName>
            <fullName evidence="15">5-amino-6-(5-phosphoribosylamino)uracil reductase</fullName>
            <ecNumber evidence="15">1.1.1.193</ecNumber>
        </recommendedName>
        <alternativeName>
            <fullName evidence="15">HTP reductase</fullName>
        </alternativeName>
    </domain>
</protein>
<dbReference type="PATRIC" id="fig|632773.3.peg.1460"/>
<feature type="binding site" evidence="17">
    <location>
        <position position="190"/>
    </location>
    <ligand>
        <name>substrate</name>
    </ligand>
</feature>
<reference evidence="20 21" key="1">
    <citation type="submission" date="2015-08" db="EMBL/GenBank/DDBJ databases">
        <title>The complete genome sequence of Bacillus beveridgei MLTeJB.</title>
        <authorList>
            <person name="Hanson T.E."/>
            <person name="Mesa C."/>
            <person name="Basesman S.M."/>
            <person name="Oremland R.S."/>
        </authorList>
    </citation>
    <scope>NUCLEOTIDE SEQUENCE [LARGE SCALE GENOMIC DNA]</scope>
    <source>
        <strain evidence="20 21">MLTeJB</strain>
    </source>
</reference>
<dbReference type="InterPro" id="IPR016193">
    <property type="entry name" value="Cytidine_deaminase-like"/>
</dbReference>
<feature type="binding site" evidence="18">
    <location>
        <position position="81"/>
    </location>
    <ligand>
        <name>Zn(2+)</name>
        <dbReference type="ChEBI" id="CHEBI:29105"/>
        <note>catalytic</note>
    </ligand>
</feature>
<dbReference type="Gene3D" id="3.40.430.10">
    <property type="entry name" value="Dihydrofolate Reductase, subunit A"/>
    <property type="match status" value="1"/>
</dbReference>
<dbReference type="STRING" id="632773.BBEV_1385"/>
<feature type="binding site" evidence="17">
    <location>
        <position position="174"/>
    </location>
    <ligand>
        <name>substrate</name>
    </ligand>
</feature>
<accession>A0A1D7QUW0</accession>
<evidence type="ECO:0000256" key="18">
    <source>
        <dbReference type="PIRSR" id="PIRSR006769-3"/>
    </source>
</evidence>
<evidence type="ECO:0000256" key="7">
    <source>
        <dbReference type="ARBA" id="ARBA00022723"/>
    </source>
</evidence>
<evidence type="ECO:0000256" key="16">
    <source>
        <dbReference type="PIRSR" id="PIRSR006769-1"/>
    </source>
</evidence>
<evidence type="ECO:0000256" key="8">
    <source>
        <dbReference type="ARBA" id="ARBA00022801"/>
    </source>
</evidence>
<dbReference type="InterPro" id="IPR016192">
    <property type="entry name" value="APOBEC/CMP_deaminase_Zn-bd"/>
</dbReference>
<evidence type="ECO:0000256" key="12">
    <source>
        <dbReference type="ARBA" id="ARBA00023268"/>
    </source>
</evidence>
<dbReference type="PIRSF" id="PIRSF006769">
    <property type="entry name" value="RibD"/>
    <property type="match status" value="1"/>
</dbReference>
<dbReference type="InterPro" id="IPR050765">
    <property type="entry name" value="Riboflavin_Biosynth_HTPR"/>
</dbReference>
<dbReference type="PANTHER" id="PTHR38011:SF7">
    <property type="entry name" value="2,5-DIAMINO-6-RIBOSYLAMINO-4(3H)-PYRIMIDINONE 5'-PHOSPHATE REDUCTASE"/>
    <property type="match status" value="1"/>
</dbReference>
<comment type="similarity">
    <text evidence="5 15">In the C-terminal section; belongs to the HTP reductase family.</text>
</comment>
<comment type="function">
    <text evidence="1 15">Converts 2,5-diamino-6-(ribosylamino)-4(3h)-pyrimidinone 5'-phosphate into 5-amino-6-(ribosylamino)-2,4(1h,3h)-pyrimidinedione 5'-phosphate.</text>
</comment>
<dbReference type="EC" id="3.5.4.26" evidence="15"/>
<dbReference type="GO" id="GO:0008270">
    <property type="term" value="F:zinc ion binding"/>
    <property type="evidence" value="ECO:0007669"/>
    <property type="project" value="InterPro"/>
</dbReference>
<feature type="binding site" evidence="17">
    <location>
        <position position="206"/>
    </location>
    <ligand>
        <name>substrate</name>
    </ligand>
</feature>
<evidence type="ECO:0000256" key="1">
    <source>
        <dbReference type="ARBA" id="ARBA00002151"/>
    </source>
</evidence>
<keyword evidence="21" id="KW-1185">Reference proteome</keyword>
<feature type="binding site" evidence="17">
    <location>
        <position position="213"/>
    </location>
    <ligand>
        <name>substrate</name>
    </ligand>
</feature>
<dbReference type="PANTHER" id="PTHR38011">
    <property type="entry name" value="DIHYDROFOLATE REDUCTASE FAMILY PROTEIN (AFU_ORTHOLOGUE AFUA_8G06820)"/>
    <property type="match status" value="1"/>
</dbReference>
<keyword evidence="9 15" id="KW-0862">Zinc</keyword>
<evidence type="ECO:0000256" key="5">
    <source>
        <dbReference type="ARBA" id="ARBA00007417"/>
    </source>
</evidence>
<evidence type="ECO:0000256" key="4">
    <source>
        <dbReference type="ARBA" id="ARBA00005259"/>
    </source>
</evidence>
<keyword evidence="8 15" id="KW-0378">Hydrolase</keyword>
<evidence type="ECO:0000256" key="11">
    <source>
        <dbReference type="ARBA" id="ARBA00023002"/>
    </source>
</evidence>
<dbReference type="InterPro" id="IPR004794">
    <property type="entry name" value="Eubact_RibD"/>
</dbReference>
<dbReference type="UniPathway" id="UPA00275">
    <property type="reaction ID" value="UER00401"/>
</dbReference>
<feature type="binding site" evidence="17">
    <location>
        <begin position="299"/>
        <end position="305"/>
    </location>
    <ligand>
        <name>NADP(+)</name>
        <dbReference type="ChEBI" id="CHEBI:58349"/>
    </ligand>
</feature>
<dbReference type="Gene3D" id="3.40.140.10">
    <property type="entry name" value="Cytidine Deaminase, domain 2"/>
    <property type="match status" value="1"/>
</dbReference>
<feature type="active site" description="Proton donor" evidence="16">
    <location>
        <position position="58"/>
    </location>
</feature>
<evidence type="ECO:0000259" key="19">
    <source>
        <dbReference type="PROSITE" id="PS51747"/>
    </source>
</evidence>
<feature type="binding site" evidence="17">
    <location>
        <position position="176"/>
    </location>
    <ligand>
        <name>NADP(+)</name>
        <dbReference type="ChEBI" id="CHEBI:58349"/>
    </ligand>
</feature>
<dbReference type="Pfam" id="PF00383">
    <property type="entry name" value="dCMP_cyt_deam_1"/>
    <property type="match status" value="1"/>
</dbReference>
<feature type="binding site" evidence="17">
    <location>
        <position position="160"/>
    </location>
    <ligand>
        <name>NADP(+)</name>
        <dbReference type="ChEBI" id="CHEBI:58349"/>
    </ligand>
</feature>
<dbReference type="GO" id="GO:0050661">
    <property type="term" value="F:NADP binding"/>
    <property type="evidence" value="ECO:0007669"/>
    <property type="project" value="InterPro"/>
</dbReference>
<evidence type="ECO:0000256" key="6">
    <source>
        <dbReference type="ARBA" id="ARBA00022619"/>
    </source>
</evidence>
<dbReference type="EMBL" id="CP012502">
    <property type="protein sequence ID" value="AOM82748.1"/>
    <property type="molecule type" value="Genomic_DNA"/>
</dbReference>
<feature type="binding site" evidence="18">
    <location>
        <position position="90"/>
    </location>
    <ligand>
        <name>Zn(2+)</name>
        <dbReference type="ChEBI" id="CHEBI:29105"/>
        <note>catalytic</note>
    </ligand>
</feature>
<evidence type="ECO:0000313" key="21">
    <source>
        <dbReference type="Proteomes" id="UP000094463"/>
    </source>
</evidence>
<dbReference type="FunFam" id="3.40.140.10:FF:000025">
    <property type="entry name" value="Riboflavin biosynthesis protein RibD"/>
    <property type="match status" value="1"/>
</dbReference>
<dbReference type="SUPFAM" id="SSF53927">
    <property type="entry name" value="Cytidine deaminase-like"/>
    <property type="match status" value="1"/>
</dbReference>
<dbReference type="RefSeq" id="WP_069364801.1">
    <property type="nucleotide sequence ID" value="NZ_CP012502.1"/>
</dbReference>
<dbReference type="NCBIfam" id="TIGR00227">
    <property type="entry name" value="ribD_Cterm"/>
    <property type="match status" value="1"/>
</dbReference>
<dbReference type="PROSITE" id="PS51747">
    <property type="entry name" value="CYT_DCMP_DEAMINASES_2"/>
    <property type="match status" value="1"/>
</dbReference>
<evidence type="ECO:0000256" key="13">
    <source>
        <dbReference type="ARBA" id="ARBA00049861"/>
    </source>
</evidence>
<dbReference type="NCBIfam" id="TIGR00326">
    <property type="entry name" value="eubact_ribD"/>
    <property type="match status" value="1"/>
</dbReference>
<dbReference type="GO" id="GO:0009231">
    <property type="term" value="P:riboflavin biosynthetic process"/>
    <property type="evidence" value="ECO:0007669"/>
    <property type="project" value="UniProtKB-UniPathway"/>
</dbReference>
<feature type="binding site" evidence="17">
    <location>
        <position position="297"/>
    </location>
    <ligand>
        <name>substrate</name>
    </ligand>
</feature>
<dbReference type="InterPro" id="IPR024072">
    <property type="entry name" value="DHFR-like_dom_sf"/>
</dbReference>
<comment type="pathway">
    <text evidence="2 15">Cofactor biosynthesis; riboflavin biosynthesis; 5-amino-6-(D-ribitylamino)uracil from GTP: step 2/4.</text>
</comment>
<evidence type="ECO:0000256" key="17">
    <source>
        <dbReference type="PIRSR" id="PIRSR006769-2"/>
    </source>
</evidence>
<dbReference type="CDD" id="cd01284">
    <property type="entry name" value="Riboflavin_deaminase-reductase"/>
    <property type="match status" value="1"/>
</dbReference>
<evidence type="ECO:0000256" key="10">
    <source>
        <dbReference type="ARBA" id="ARBA00022857"/>
    </source>
</evidence>
<feature type="binding site" evidence="17">
    <location>
        <position position="202"/>
    </location>
    <ligand>
        <name>NADP(+)</name>
        <dbReference type="ChEBI" id="CHEBI:58349"/>
    </ligand>
</feature>
<dbReference type="PROSITE" id="PS00903">
    <property type="entry name" value="CYT_DCMP_DEAMINASES_1"/>
    <property type="match status" value="1"/>
</dbReference>
<evidence type="ECO:0000256" key="14">
    <source>
        <dbReference type="ARBA" id="ARBA00049886"/>
    </source>
</evidence>
<evidence type="ECO:0000256" key="9">
    <source>
        <dbReference type="ARBA" id="ARBA00022833"/>
    </source>
</evidence>
<comment type="pathway">
    <text evidence="3 15">Cofactor biosynthesis; riboflavin biosynthesis; 5-amino-6-(D-ribitylamino)uracil from GTP: step 3/4.</text>
</comment>